<gene>
    <name evidence="7" type="ORF">EER00_05235</name>
</gene>
<evidence type="ECO:0000259" key="6">
    <source>
        <dbReference type="Pfam" id="PF00156"/>
    </source>
</evidence>
<protein>
    <recommendedName>
        <fullName evidence="2">Hypoxanthine-guanine phosphoribosyltransferase</fullName>
    </recommendedName>
</protein>
<evidence type="ECO:0000313" key="8">
    <source>
        <dbReference type="Proteomes" id="UP000464283"/>
    </source>
</evidence>
<dbReference type="InterPro" id="IPR000836">
    <property type="entry name" value="PRTase_dom"/>
</dbReference>
<accession>A0A6P1LHY7</accession>
<keyword evidence="5" id="KW-1133">Transmembrane helix</keyword>
<dbReference type="RefSeq" id="WP_159402913.1">
    <property type="nucleotide sequence ID" value="NZ_CP033512.2"/>
</dbReference>
<feature type="transmembrane region" description="Helical" evidence="5">
    <location>
        <begin position="45"/>
        <end position="63"/>
    </location>
</feature>
<evidence type="ECO:0000256" key="2">
    <source>
        <dbReference type="ARBA" id="ARBA00022099"/>
    </source>
</evidence>
<dbReference type="InterPro" id="IPR029057">
    <property type="entry name" value="PRTase-like"/>
</dbReference>
<dbReference type="CDD" id="cd06223">
    <property type="entry name" value="PRTases_typeI"/>
    <property type="match status" value="1"/>
</dbReference>
<evidence type="ECO:0000256" key="4">
    <source>
        <dbReference type="ARBA" id="ARBA00049402"/>
    </source>
</evidence>
<reference evidence="8" key="1">
    <citation type="submission" date="2018-11" db="EMBL/GenBank/DDBJ databases">
        <title>The first complete genome sequence of Mycoplasma iowae strain 695.</title>
        <authorList>
            <person name="Ghanem M."/>
            <person name="El-Gazzar M."/>
        </authorList>
    </citation>
    <scope>NUCLEOTIDE SEQUENCE [LARGE SCALE GENOMIC DNA]</scope>
    <source>
        <strain evidence="8">695</strain>
    </source>
</reference>
<dbReference type="GO" id="GO:0046100">
    <property type="term" value="P:hypoxanthine metabolic process"/>
    <property type="evidence" value="ECO:0007669"/>
    <property type="project" value="TreeGrafter"/>
</dbReference>
<dbReference type="GO" id="GO:0006178">
    <property type="term" value="P:guanine salvage"/>
    <property type="evidence" value="ECO:0007669"/>
    <property type="project" value="TreeGrafter"/>
</dbReference>
<evidence type="ECO:0000313" key="7">
    <source>
        <dbReference type="EMBL" id="QHG90250.1"/>
    </source>
</evidence>
<dbReference type="KEGG" id="miw:EER00_05235"/>
<evidence type="ECO:0000256" key="1">
    <source>
        <dbReference type="ARBA" id="ARBA00004676"/>
    </source>
</evidence>
<dbReference type="Pfam" id="PF00156">
    <property type="entry name" value="Pribosyltran"/>
    <property type="match status" value="1"/>
</dbReference>
<comment type="catalytic activity">
    <reaction evidence="4">
        <text>IMP + diphosphate = hypoxanthine + 5-phospho-alpha-D-ribose 1-diphosphate</text>
        <dbReference type="Rhea" id="RHEA:17973"/>
        <dbReference type="ChEBI" id="CHEBI:17368"/>
        <dbReference type="ChEBI" id="CHEBI:33019"/>
        <dbReference type="ChEBI" id="CHEBI:58017"/>
        <dbReference type="ChEBI" id="CHEBI:58053"/>
        <dbReference type="EC" id="2.4.2.8"/>
    </reaction>
    <physiologicalReaction direction="right-to-left" evidence="4">
        <dbReference type="Rhea" id="RHEA:17975"/>
    </physiologicalReaction>
</comment>
<sequence>MFNNKFNDTFNQKILFNEDEIKDRVNECAKWLNKYFVGKKKKNNIVVVPILDGSICFSSYLLLRLNFKFTLDFYTIKSYREKISFPKIIKDIDTDVKNKYVVIIENVIESGRTLEYIIEDLKNKDVLDIIVVSLINKPEKRKVNIQPHYTCFVTNEDQLIGWGLDYENKFRNLPYIASISKNNIKLI</sequence>
<dbReference type="GO" id="GO:0032264">
    <property type="term" value="P:IMP salvage"/>
    <property type="evidence" value="ECO:0007669"/>
    <property type="project" value="TreeGrafter"/>
</dbReference>
<dbReference type="GO" id="GO:0000287">
    <property type="term" value="F:magnesium ion binding"/>
    <property type="evidence" value="ECO:0007669"/>
    <property type="project" value="TreeGrafter"/>
</dbReference>
<keyword evidence="7" id="KW-0328">Glycosyltransferase</keyword>
<organism evidence="7 8">
    <name type="scientific">Malacoplasma iowae 695</name>
    <dbReference type="NCBI Taxonomy" id="1048830"/>
    <lineage>
        <taxon>Bacteria</taxon>
        <taxon>Bacillati</taxon>
        <taxon>Mycoplasmatota</taxon>
        <taxon>Mycoplasmoidales</taxon>
        <taxon>Mycoplasmoidaceae</taxon>
        <taxon>Malacoplasma</taxon>
    </lineage>
</organism>
<dbReference type="GO" id="GO:0005829">
    <property type="term" value="C:cytosol"/>
    <property type="evidence" value="ECO:0007669"/>
    <property type="project" value="TreeGrafter"/>
</dbReference>
<proteinExistence type="predicted"/>
<dbReference type="SUPFAM" id="SSF53271">
    <property type="entry name" value="PRTase-like"/>
    <property type="match status" value="1"/>
</dbReference>
<comment type="pathway">
    <text evidence="1">Purine metabolism; GMP biosynthesis via salvage pathway; GMP from guanine: step 1/1.</text>
</comment>
<dbReference type="AlphaFoldDB" id="A0A6P1LHY7"/>
<evidence type="ECO:0000256" key="5">
    <source>
        <dbReference type="SAM" id="Phobius"/>
    </source>
</evidence>
<keyword evidence="5" id="KW-0812">Transmembrane</keyword>
<keyword evidence="5" id="KW-0472">Membrane</keyword>
<keyword evidence="7" id="KW-0808">Transferase</keyword>
<dbReference type="GO" id="GO:0032263">
    <property type="term" value="P:GMP salvage"/>
    <property type="evidence" value="ECO:0007669"/>
    <property type="project" value="TreeGrafter"/>
</dbReference>
<dbReference type="PANTHER" id="PTHR43340">
    <property type="entry name" value="HYPOXANTHINE-GUANINE PHOSPHORIBOSYLTRANSFERASE"/>
    <property type="match status" value="1"/>
</dbReference>
<dbReference type="EMBL" id="CP033512">
    <property type="protein sequence ID" value="QHG90250.1"/>
    <property type="molecule type" value="Genomic_DNA"/>
</dbReference>
<dbReference type="Gene3D" id="3.40.50.2020">
    <property type="match status" value="1"/>
</dbReference>
<dbReference type="PANTHER" id="PTHR43340:SF1">
    <property type="entry name" value="HYPOXANTHINE PHOSPHORIBOSYLTRANSFERASE"/>
    <property type="match status" value="1"/>
</dbReference>
<comment type="catalytic activity">
    <reaction evidence="3">
        <text>GMP + diphosphate = guanine + 5-phospho-alpha-D-ribose 1-diphosphate</text>
        <dbReference type="Rhea" id="RHEA:25424"/>
        <dbReference type="ChEBI" id="CHEBI:16235"/>
        <dbReference type="ChEBI" id="CHEBI:33019"/>
        <dbReference type="ChEBI" id="CHEBI:58017"/>
        <dbReference type="ChEBI" id="CHEBI:58115"/>
        <dbReference type="EC" id="2.4.2.8"/>
    </reaction>
    <physiologicalReaction direction="right-to-left" evidence="3">
        <dbReference type="Rhea" id="RHEA:25426"/>
    </physiologicalReaction>
</comment>
<feature type="domain" description="Phosphoribosyltransferase" evidence="6">
    <location>
        <begin position="16"/>
        <end position="166"/>
    </location>
</feature>
<dbReference type="Proteomes" id="UP000464283">
    <property type="component" value="Chromosome"/>
</dbReference>
<evidence type="ECO:0000256" key="3">
    <source>
        <dbReference type="ARBA" id="ARBA00048811"/>
    </source>
</evidence>
<name>A0A6P1LHY7_MALIO</name>
<dbReference type="InterPro" id="IPR050408">
    <property type="entry name" value="HGPRT"/>
</dbReference>
<dbReference type="GO" id="GO:0004422">
    <property type="term" value="F:hypoxanthine phosphoribosyltransferase activity"/>
    <property type="evidence" value="ECO:0007669"/>
    <property type="project" value="TreeGrafter"/>
</dbReference>